<proteinExistence type="predicted"/>
<evidence type="ECO:0000313" key="2">
    <source>
        <dbReference type="Ensembl" id="ENSACIP00000017791.1"/>
    </source>
</evidence>
<organism evidence="2 3">
    <name type="scientific">Amphilophus citrinellus</name>
    <name type="common">Midas cichlid</name>
    <name type="synonym">Cichlasoma citrinellum</name>
    <dbReference type="NCBI Taxonomy" id="61819"/>
    <lineage>
        <taxon>Eukaryota</taxon>
        <taxon>Metazoa</taxon>
        <taxon>Chordata</taxon>
        <taxon>Craniata</taxon>
        <taxon>Vertebrata</taxon>
        <taxon>Euteleostomi</taxon>
        <taxon>Actinopterygii</taxon>
        <taxon>Neopterygii</taxon>
        <taxon>Teleostei</taxon>
        <taxon>Neoteleostei</taxon>
        <taxon>Acanthomorphata</taxon>
        <taxon>Ovalentaria</taxon>
        <taxon>Cichlomorphae</taxon>
        <taxon>Cichliformes</taxon>
        <taxon>Cichlidae</taxon>
        <taxon>New World cichlids</taxon>
        <taxon>Cichlasomatinae</taxon>
        <taxon>Heroini</taxon>
        <taxon>Amphilophus</taxon>
    </lineage>
</organism>
<keyword evidence="3" id="KW-1185">Reference proteome</keyword>
<evidence type="ECO:0000313" key="3">
    <source>
        <dbReference type="Proteomes" id="UP000261340"/>
    </source>
</evidence>
<sequence>VVILILLTLVVLGFVVCRYLYHNRGDYRTTGELAPGEDPEEEDSNKSAPQKKEYFI</sequence>
<accession>A0A3Q0S462</accession>
<dbReference type="OMA" id="QADTTMI"/>
<reference evidence="2" key="1">
    <citation type="submission" date="2025-08" db="UniProtKB">
        <authorList>
            <consortium name="Ensembl"/>
        </authorList>
    </citation>
    <scope>IDENTIFICATION</scope>
</reference>
<name>A0A3Q0S462_AMPCI</name>
<reference evidence="2" key="2">
    <citation type="submission" date="2025-09" db="UniProtKB">
        <authorList>
            <consortium name="Ensembl"/>
        </authorList>
    </citation>
    <scope>IDENTIFICATION</scope>
</reference>
<dbReference type="Ensembl" id="ENSACIT00000018274.1">
    <property type="protein sequence ID" value="ENSACIP00000017791.1"/>
    <property type="gene ID" value="ENSACIG00000013887.1"/>
</dbReference>
<dbReference type="AlphaFoldDB" id="A0A3Q0S462"/>
<protein>
    <submittedName>
        <fullName evidence="2">Si:ch211-210c8.7</fullName>
    </submittedName>
</protein>
<dbReference type="Proteomes" id="UP000261340">
    <property type="component" value="Unplaced"/>
</dbReference>
<feature type="region of interest" description="Disordered" evidence="1">
    <location>
        <begin position="27"/>
        <end position="56"/>
    </location>
</feature>
<dbReference type="GeneTree" id="ENSGT00610000087489"/>
<evidence type="ECO:0000256" key="1">
    <source>
        <dbReference type="SAM" id="MobiDB-lite"/>
    </source>
</evidence>